<keyword evidence="3" id="KW-1185">Reference proteome</keyword>
<dbReference type="PANTHER" id="PTHR10622:SF13">
    <property type="entry name" value="NACHT DOMAIN-CONTAINING PROTEIN"/>
    <property type="match status" value="1"/>
</dbReference>
<evidence type="ECO:0000313" key="3">
    <source>
        <dbReference type="Proteomes" id="UP000799324"/>
    </source>
</evidence>
<organism evidence="2 3">
    <name type="scientific">Lophiostoma macrostomum CBS 122681</name>
    <dbReference type="NCBI Taxonomy" id="1314788"/>
    <lineage>
        <taxon>Eukaryota</taxon>
        <taxon>Fungi</taxon>
        <taxon>Dikarya</taxon>
        <taxon>Ascomycota</taxon>
        <taxon>Pezizomycotina</taxon>
        <taxon>Dothideomycetes</taxon>
        <taxon>Pleosporomycetidae</taxon>
        <taxon>Pleosporales</taxon>
        <taxon>Lophiostomataceae</taxon>
        <taxon>Lophiostoma</taxon>
    </lineage>
</organism>
<name>A0A6A6SH45_9PLEO</name>
<accession>A0A6A6SH45</accession>
<dbReference type="Pfam" id="PF06985">
    <property type="entry name" value="HET"/>
    <property type="match status" value="1"/>
</dbReference>
<dbReference type="InterPro" id="IPR010730">
    <property type="entry name" value="HET"/>
</dbReference>
<feature type="non-terminal residue" evidence="2">
    <location>
        <position position="243"/>
    </location>
</feature>
<reference evidence="2" key="1">
    <citation type="journal article" date="2020" name="Stud. Mycol.">
        <title>101 Dothideomycetes genomes: a test case for predicting lifestyles and emergence of pathogens.</title>
        <authorList>
            <person name="Haridas S."/>
            <person name="Albert R."/>
            <person name="Binder M."/>
            <person name="Bloem J."/>
            <person name="Labutti K."/>
            <person name="Salamov A."/>
            <person name="Andreopoulos B."/>
            <person name="Baker S."/>
            <person name="Barry K."/>
            <person name="Bills G."/>
            <person name="Bluhm B."/>
            <person name="Cannon C."/>
            <person name="Castanera R."/>
            <person name="Culley D."/>
            <person name="Daum C."/>
            <person name="Ezra D."/>
            <person name="Gonzalez J."/>
            <person name="Henrissat B."/>
            <person name="Kuo A."/>
            <person name="Liang C."/>
            <person name="Lipzen A."/>
            <person name="Lutzoni F."/>
            <person name="Magnuson J."/>
            <person name="Mondo S."/>
            <person name="Nolan M."/>
            <person name="Ohm R."/>
            <person name="Pangilinan J."/>
            <person name="Park H.-J."/>
            <person name="Ramirez L."/>
            <person name="Alfaro M."/>
            <person name="Sun H."/>
            <person name="Tritt A."/>
            <person name="Yoshinaga Y."/>
            <person name="Zwiers L.-H."/>
            <person name="Turgeon B."/>
            <person name="Goodwin S."/>
            <person name="Spatafora J."/>
            <person name="Crous P."/>
            <person name="Grigoriev I."/>
        </authorList>
    </citation>
    <scope>NUCLEOTIDE SEQUENCE</scope>
    <source>
        <strain evidence="2">CBS 122681</strain>
    </source>
</reference>
<dbReference type="OrthoDB" id="674604at2759"/>
<feature type="domain" description="Heterokaryon incompatibility" evidence="1">
    <location>
        <begin position="27"/>
        <end position="118"/>
    </location>
</feature>
<dbReference type="AlphaFoldDB" id="A0A6A6SH45"/>
<proteinExistence type="predicted"/>
<protein>
    <submittedName>
        <fullName evidence="2">HET-domain-containing protein</fullName>
    </submittedName>
</protein>
<evidence type="ECO:0000259" key="1">
    <source>
        <dbReference type="Pfam" id="PF06985"/>
    </source>
</evidence>
<gene>
    <name evidence="2" type="ORF">K491DRAFT_615176</name>
</gene>
<dbReference type="EMBL" id="MU004693">
    <property type="protein sequence ID" value="KAF2647089.1"/>
    <property type="molecule type" value="Genomic_DNA"/>
</dbReference>
<dbReference type="Proteomes" id="UP000799324">
    <property type="component" value="Unassembled WGS sequence"/>
</dbReference>
<dbReference type="PANTHER" id="PTHR10622">
    <property type="entry name" value="HET DOMAIN-CONTAINING PROTEIN"/>
    <property type="match status" value="1"/>
</dbReference>
<sequence>MRLIESDGTGGFRLTKDLLGDDEIPPYGILSHTWQNGEEVTFNDIEGGTGNGKSGYKKIEFCMRQAKRDDLHYIWVDTCCINKSDNVELQHALNSMFRWYENAVKCYVFLSDVSTNQGVDNESDEIPWGPAFRGSRWFTRCWTLQELLAPMTVEFYSKEGNLLGTRQSLEIAIHEITGIQVEALQRIPLRHFDVDDRFSWAENRRATREEDKAYALLGIFGIFMVPNYGEGEQNAVARLRRKI</sequence>
<evidence type="ECO:0000313" key="2">
    <source>
        <dbReference type="EMBL" id="KAF2647089.1"/>
    </source>
</evidence>